<keyword evidence="2" id="KW-1185">Reference proteome</keyword>
<sequence>MGKAERQEWYGVPHIGGKPSNEVKVAGLVDYISGNPTNGERSWSGGPHKLKRITAWHLPQ</sequence>
<reference evidence="2" key="1">
    <citation type="submission" date="2018-12" db="EMBL/GenBank/DDBJ databases">
        <title>Genome sequence of Peanibacillus sp.</title>
        <authorList>
            <person name="Subramani G."/>
            <person name="Srinivasan S."/>
            <person name="Kim M.K."/>
        </authorList>
    </citation>
    <scope>NUCLEOTIDE SEQUENCE [LARGE SCALE GENOMIC DNA]</scope>
    <source>
        <strain evidence="2">18JY67-1</strain>
    </source>
</reference>
<proteinExistence type="predicted"/>
<dbReference type="RefSeq" id="WP_126014827.1">
    <property type="nucleotide sequence ID" value="NZ_CP034437.1"/>
</dbReference>
<dbReference type="Proteomes" id="UP000272528">
    <property type="component" value="Chromosome"/>
</dbReference>
<dbReference type="EMBL" id="CP034437">
    <property type="protein sequence ID" value="AZN39846.1"/>
    <property type="molecule type" value="Genomic_DNA"/>
</dbReference>
<dbReference type="AlphaFoldDB" id="A0A3S9A2C9"/>
<gene>
    <name evidence="1" type="ORF">EJC50_09445</name>
</gene>
<dbReference type="KEGG" id="palb:EJC50_09445"/>
<evidence type="ECO:0000313" key="1">
    <source>
        <dbReference type="EMBL" id="AZN39846.1"/>
    </source>
</evidence>
<organism evidence="1 2">
    <name type="scientific">Paenibacillus albus</name>
    <dbReference type="NCBI Taxonomy" id="2495582"/>
    <lineage>
        <taxon>Bacteria</taxon>
        <taxon>Bacillati</taxon>
        <taxon>Bacillota</taxon>
        <taxon>Bacilli</taxon>
        <taxon>Bacillales</taxon>
        <taxon>Paenibacillaceae</taxon>
        <taxon>Paenibacillus</taxon>
    </lineage>
</organism>
<evidence type="ECO:0000313" key="2">
    <source>
        <dbReference type="Proteomes" id="UP000272528"/>
    </source>
</evidence>
<accession>A0A3S9A2C9</accession>
<protein>
    <submittedName>
        <fullName evidence="1">Uncharacterized protein</fullName>
    </submittedName>
</protein>
<name>A0A3S9A2C9_9BACL</name>